<reference evidence="13 14" key="1">
    <citation type="submission" date="2022-03" db="EMBL/GenBank/DDBJ databases">
        <authorList>
            <person name="Nunn A."/>
            <person name="Chopra R."/>
            <person name="Nunn A."/>
            <person name="Contreras Garrido A."/>
        </authorList>
    </citation>
    <scope>NUCLEOTIDE SEQUENCE [LARGE SCALE GENOMIC DNA]</scope>
</reference>
<dbReference type="GO" id="GO:0016036">
    <property type="term" value="P:cellular response to phosphate starvation"/>
    <property type="evidence" value="ECO:0007669"/>
    <property type="project" value="TreeGrafter"/>
</dbReference>
<dbReference type="Pfam" id="PF03105">
    <property type="entry name" value="SPX"/>
    <property type="match status" value="1"/>
</dbReference>
<organism evidence="13 14">
    <name type="scientific">Thlaspi arvense</name>
    <name type="common">Field penny-cress</name>
    <dbReference type="NCBI Taxonomy" id="13288"/>
    <lineage>
        <taxon>Eukaryota</taxon>
        <taxon>Viridiplantae</taxon>
        <taxon>Streptophyta</taxon>
        <taxon>Embryophyta</taxon>
        <taxon>Tracheophyta</taxon>
        <taxon>Spermatophyta</taxon>
        <taxon>Magnoliopsida</taxon>
        <taxon>eudicotyledons</taxon>
        <taxon>Gunneridae</taxon>
        <taxon>Pentapetalae</taxon>
        <taxon>rosids</taxon>
        <taxon>malvids</taxon>
        <taxon>Brassicales</taxon>
        <taxon>Brassicaceae</taxon>
        <taxon>Thlaspideae</taxon>
        <taxon>Thlaspi</taxon>
    </lineage>
</organism>
<keyword evidence="8 11" id="KW-0472">Membrane</keyword>
<evidence type="ECO:0000256" key="3">
    <source>
        <dbReference type="ARBA" id="ARBA00022448"/>
    </source>
</evidence>
<sequence>MKFGKDFSSQMVPEWHEAYMNYSSLKFHLKEIIKFKRINNHNGDGHHHEEGLRRKLTLLRTFSGLLSTPGPRRHQHGGDRHGHGGGQIGHSSNYDDDIEEGLKSAPIVVQSTSHGYQTTFLMAAGQGGEYETLFFRRLDDELNKVEKFYKNKVKEVEKKASELNSQMDLLIAFRQKVEDSNGCREERTVEMTRLASGVDNFAAVVNASASAGASFNMRAGAQSHMEVTQEGGSCKAGKSEEDDDDNDAEQEEDNVVSDDDKSRLKAARPSPIKVLDRVKINHTKDTPRSTIKGVLKLSNTESKYTRDNLRYSEKKLRRAYVEFYQELRLLKSYSDLNVMAFSKILKKYDKITSRHAREHYMNMVDNSCHGWPDEVVRLMEGVEATFIKHFTNDNRSKGMKILRPKVKRERHRITFSTGFLGGCVFSLVVALFAIIRTRHILQKEGQEQYMNTMFPLYSLFGFIVLHILMYAGNIYYWRRYRVNYSFILGFKQGTELGYRQVLLVGFSIGVCALLCVIANLDRELDPETKDYEALTELLPLFLLIVLFIVLILPFNIFYRSSRLFFLTCLFHCLAAPLYKLTSQVQALRSIQFYICHYGWGDYKHRMNTCTDSDAYNAFLFILAAVPYTWRLLQCLRRLFEEKNAEQGYNGIKYFLTIVAVCLRTAYRHPRTVGSGMNSLSRKRTSTSSPWLENEHLNNVRKYKVAKTVPLPFNYGEDVDKDN</sequence>
<feature type="transmembrane region" description="Helical" evidence="11">
    <location>
        <begin position="540"/>
        <end position="558"/>
    </location>
</feature>
<feature type="compositionally biased region" description="Acidic residues" evidence="10">
    <location>
        <begin position="240"/>
        <end position="257"/>
    </location>
</feature>
<dbReference type="GO" id="GO:0006817">
    <property type="term" value="P:phosphate ion transport"/>
    <property type="evidence" value="ECO:0007669"/>
    <property type="project" value="UniProtKB-KW"/>
</dbReference>
<dbReference type="PANTHER" id="PTHR10783">
    <property type="entry name" value="XENOTROPIC AND POLYTROPIC RETROVIRUS RECEPTOR 1-RELATED"/>
    <property type="match status" value="1"/>
</dbReference>
<evidence type="ECO:0000256" key="4">
    <source>
        <dbReference type="ARBA" id="ARBA00022475"/>
    </source>
</evidence>
<dbReference type="GO" id="GO:0000822">
    <property type="term" value="F:inositol hexakisphosphate binding"/>
    <property type="evidence" value="ECO:0007669"/>
    <property type="project" value="TreeGrafter"/>
</dbReference>
<keyword evidence="7 11" id="KW-1133">Transmembrane helix</keyword>
<feature type="region of interest" description="Disordered" evidence="10">
    <location>
        <begin position="67"/>
        <end position="96"/>
    </location>
</feature>
<dbReference type="InterPro" id="IPR034092">
    <property type="entry name" value="PHO1_SPX"/>
</dbReference>
<keyword evidence="3" id="KW-0813">Transport</keyword>
<evidence type="ECO:0000256" key="5">
    <source>
        <dbReference type="ARBA" id="ARBA00022592"/>
    </source>
</evidence>
<keyword evidence="5" id="KW-0592">Phosphate transport</keyword>
<name>A0AAU9RLN8_THLAR</name>
<evidence type="ECO:0000256" key="8">
    <source>
        <dbReference type="ARBA" id="ARBA00023136"/>
    </source>
</evidence>
<dbReference type="InterPro" id="IPR004342">
    <property type="entry name" value="EXS_C"/>
</dbReference>
<dbReference type="CDD" id="cd14476">
    <property type="entry name" value="SPX_PHO1_like"/>
    <property type="match status" value="1"/>
</dbReference>
<feature type="domain" description="SPX" evidence="12">
    <location>
        <begin position="1"/>
        <end position="362"/>
    </location>
</feature>
<evidence type="ECO:0000259" key="12">
    <source>
        <dbReference type="PROSITE" id="PS51382"/>
    </source>
</evidence>
<protein>
    <recommendedName>
        <fullName evidence="12">SPX domain-containing protein</fullName>
    </recommendedName>
</protein>
<feature type="transmembrane region" description="Helical" evidence="11">
    <location>
        <begin position="498"/>
        <end position="520"/>
    </location>
</feature>
<evidence type="ECO:0000256" key="9">
    <source>
        <dbReference type="ARBA" id="ARBA00043939"/>
    </source>
</evidence>
<evidence type="ECO:0000256" key="1">
    <source>
        <dbReference type="ARBA" id="ARBA00004651"/>
    </source>
</evidence>
<dbReference type="EMBL" id="OU466858">
    <property type="protein sequence ID" value="CAH2045651.1"/>
    <property type="molecule type" value="Genomic_DNA"/>
</dbReference>
<feature type="region of interest" description="Disordered" evidence="10">
    <location>
        <begin position="222"/>
        <end position="268"/>
    </location>
</feature>
<keyword evidence="4" id="KW-1003">Cell membrane</keyword>
<dbReference type="GO" id="GO:0005886">
    <property type="term" value="C:plasma membrane"/>
    <property type="evidence" value="ECO:0007669"/>
    <property type="project" value="UniProtKB-SubCell"/>
</dbReference>
<feature type="transmembrane region" description="Helical" evidence="11">
    <location>
        <begin position="413"/>
        <end position="435"/>
    </location>
</feature>
<dbReference type="GO" id="GO:0005802">
    <property type="term" value="C:trans-Golgi network"/>
    <property type="evidence" value="ECO:0007669"/>
    <property type="project" value="TreeGrafter"/>
</dbReference>
<comment type="similarity">
    <text evidence="2">Belongs to the SYG1 (TC 2.A.94) family.</text>
</comment>
<gene>
    <name evidence="13" type="ORF">TAV2_LOCUS7803</name>
</gene>
<evidence type="ECO:0000256" key="11">
    <source>
        <dbReference type="SAM" id="Phobius"/>
    </source>
</evidence>
<dbReference type="PANTHER" id="PTHR10783:SF128">
    <property type="entry name" value="PHOSPHATE TRANSPORTER PHO1 HOMOLOG 5"/>
    <property type="match status" value="1"/>
</dbReference>
<comment type="subcellular location">
    <subcellularLocation>
        <location evidence="1">Cell membrane</location>
        <topology evidence="1">Multi-pass membrane protein</topology>
    </subcellularLocation>
</comment>
<proteinExistence type="inferred from homology"/>
<accession>A0AAU9RLN8</accession>
<comment type="function">
    <text evidence="9">May transport inorganic phosphate (Pi).</text>
</comment>
<evidence type="ECO:0000256" key="7">
    <source>
        <dbReference type="ARBA" id="ARBA00022989"/>
    </source>
</evidence>
<keyword evidence="6 11" id="KW-0812">Transmembrane</keyword>
<evidence type="ECO:0000256" key="10">
    <source>
        <dbReference type="SAM" id="MobiDB-lite"/>
    </source>
</evidence>
<feature type="transmembrane region" description="Helical" evidence="11">
    <location>
        <begin position="455"/>
        <end position="477"/>
    </location>
</feature>
<dbReference type="InterPro" id="IPR004331">
    <property type="entry name" value="SPX_dom"/>
</dbReference>
<dbReference type="PROSITE" id="PS51382">
    <property type="entry name" value="SPX"/>
    <property type="match status" value="1"/>
</dbReference>
<evidence type="ECO:0000313" key="14">
    <source>
        <dbReference type="Proteomes" id="UP000836841"/>
    </source>
</evidence>
<feature type="transmembrane region" description="Helical" evidence="11">
    <location>
        <begin position="614"/>
        <end position="632"/>
    </location>
</feature>
<evidence type="ECO:0000256" key="2">
    <source>
        <dbReference type="ARBA" id="ARBA00009665"/>
    </source>
</evidence>
<evidence type="ECO:0000313" key="13">
    <source>
        <dbReference type="EMBL" id="CAH2045651.1"/>
    </source>
</evidence>
<evidence type="ECO:0000256" key="6">
    <source>
        <dbReference type="ARBA" id="ARBA00022692"/>
    </source>
</evidence>
<keyword evidence="14" id="KW-1185">Reference proteome</keyword>
<dbReference type="Proteomes" id="UP000836841">
    <property type="component" value="Chromosome 2"/>
</dbReference>
<dbReference type="AlphaFoldDB" id="A0AAU9RLN8"/>
<dbReference type="Pfam" id="PF03124">
    <property type="entry name" value="EXS"/>
    <property type="match status" value="1"/>
</dbReference>